<reference evidence="1" key="1">
    <citation type="submission" date="2020-07" db="EMBL/GenBank/DDBJ databases">
        <title>Nitrate ammonifying Pseudomonas campi sp. nov. isolated from German agricultural grassland.</title>
        <authorList>
            <person name="Timsy T."/>
            <person name="Ulrich A."/>
            <person name="Spanner T."/>
            <person name="Foesel B."/>
            <person name="Kolb S."/>
            <person name="Horn M.A."/>
            <person name="Behrendt U."/>
        </authorList>
    </citation>
    <scope>NUCLEOTIDE SEQUENCE</scope>
    <source>
        <strain evidence="1">S1-A32-2</strain>
    </source>
</reference>
<dbReference type="EMBL" id="CP053697">
    <property type="protein sequence ID" value="QKE65671.1"/>
    <property type="molecule type" value="Genomic_DNA"/>
</dbReference>
<dbReference type="KEGG" id="pcam:HNE05_05025"/>
<dbReference type="Proteomes" id="UP000501379">
    <property type="component" value="Chromosome"/>
</dbReference>
<accession>A0A6M8FED1</accession>
<sequence length="320" mass="34427">MLLALSLGSGITLAEEFKGRGVFQFASASRCPLATADTPLSECNRIALDDAHSRVQLDTASKTLVLHNNQEYADETVIGDVLLHGRARAENGQQVPVSLHLLISKDGQEWSTSLHAHAPVTGDLSEVQVDLYQVQADVAGKRQSLLQPDHALQVLTSPSTAARLAKQFVQVRDNRVEAAKAEYADITIALGLGKASLPALRASLHVPGGHADLAKTLHSGSWSLELQALRSRLPLSVIQRDLFLFGMEQVELLQPLQTEGFAKHEKLLLGARDGKGYLSYRGQQIDYPQAGVAAQAFLQDSFIGLVLSGQQHTAAPVTAP</sequence>
<dbReference type="AlphaFoldDB" id="A0A6M8FED1"/>
<name>A0A6M8FED1_9GAMM</name>
<proteinExistence type="predicted"/>
<evidence type="ECO:0000313" key="1">
    <source>
        <dbReference type="EMBL" id="QKE65671.1"/>
    </source>
</evidence>
<organism evidence="1 2">
    <name type="scientific">Aquipseudomonas campi</name>
    <dbReference type="NCBI Taxonomy" id="2731681"/>
    <lineage>
        <taxon>Bacteria</taxon>
        <taxon>Pseudomonadati</taxon>
        <taxon>Pseudomonadota</taxon>
        <taxon>Gammaproteobacteria</taxon>
        <taxon>Pseudomonadales</taxon>
        <taxon>Pseudomonadaceae</taxon>
        <taxon>Aquipseudomonas</taxon>
    </lineage>
</organism>
<protein>
    <submittedName>
        <fullName evidence="1">Uncharacterized protein</fullName>
    </submittedName>
</protein>
<keyword evidence="2" id="KW-1185">Reference proteome</keyword>
<evidence type="ECO:0000313" key="2">
    <source>
        <dbReference type="Proteomes" id="UP000501379"/>
    </source>
</evidence>
<gene>
    <name evidence="1" type="ORF">HNE05_05025</name>
</gene>